<dbReference type="AlphaFoldDB" id="A0A183CW26"/>
<keyword evidence="3" id="KW-1185">Reference proteome</keyword>
<dbReference type="OrthoDB" id="1740265at2759"/>
<dbReference type="Proteomes" id="UP000271098">
    <property type="component" value="Unassembled WGS sequence"/>
</dbReference>
<dbReference type="WBParaSite" id="GPUH_0000066701-mRNA-1">
    <property type="protein sequence ID" value="GPUH_0000066701-mRNA-1"/>
    <property type="gene ID" value="GPUH_0000066701"/>
</dbReference>
<dbReference type="Gene3D" id="3.20.20.80">
    <property type="entry name" value="Glycosidases"/>
    <property type="match status" value="2"/>
</dbReference>
<reference evidence="2 3" key="2">
    <citation type="submission" date="2018-11" db="EMBL/GenBank/DDBJ databases">
        <authorList>
            <consortium name="Pathogen Informatics"/>
        </authorList>
    </citation>
    <scope>NUCLEOTIDE SEQUENCE [LARGE SCALE GENOMIC DNA]</scope>
</reference>
<proteinExistence type="predicted"/>
<dbReference type="Gene3D" id="2.60.40.1180">
    <property type="entry name" value="Golgi alpha-mannosidase II"/>
    <property type="match status" value="1"/>
</dbReference>
<organism evidence="4">
    <name type="scientific">Gongylonema pulchrum</name>
    <dbReference type="NCBI Taxonomy" id="637853"/>
    <lineage>
        <taxon>Eukaryota</taxon>
        <taxon>Metazoa</taxon>
        <taxon>Ecdysozoa</taxon>
        <taxon>Nematoda</taxon>
        <taxon>Chromadorea</taxon>
        <taxon>Rhabditida</taxon>
        <taxon>Spirurina</taxon>
        <taxon>Spiruromorpha</taxon>
        <taxon>Spiruroidea</taxon>
        <taxon>Gongylonematidae</taxon>
        <taxon>Gongylonema</taxon>
    </lineage>
</organism>
<dbReference type="Pfam" id="PF00128">
    <property type="entry name" value="Alpha-amylase"/>
    <property type="match status" value="1"/>
</dbReference>
<evidence type="ECO:0000313" key="4">
    <source>
        <dbReference type="WBParaSite" id="GPUH_0000066701-mRNA-1"/>
    </source>
</evidence>
<gene>
    <name evidence="2" type="ORF">GPUH_LOCUS665</name>
</gene>
<evidence type="ECO:0000313" key="2">
    <source>
        <dbReference type="EMBL" id="VDK28484.1"/>
    </source>
</evidence>
<feature type="domain" description="Glycosyl hydrolase family 13 catalytic" evidence="1">
    <location>
        <begin position="6"/>
        <end position="304"/>
    </location>
</feature>
<dbReference type="EMBL" id="UYRT01000639">
    <property type="protein sequence ID" value="VDK28484.1"/>
    <property type="molecule type" value="Genomic_DNA"/>
</dbReference>
<dbReference type="InterPro" id="IPR006047">
    <property type="entry name" value="GH13_cat_dom"/>
</dbReference>
<protein>
    <submittedName>
        <fullName evidence="4">Aamy domain-containing protein</fullName>
    </submittedName>
</protein>
<dbReference type="InterPro" id="IPR017853">
    <property type="entry name" value="GH"/>
</dbReference>
<name>A0A183CW26_9BILA</name>
<dbReference type="GO" id="GO:0005975">
    <property type="term" value="P:carbohydrate metabolic process"/>
    <property type="evidence" value="ECO:0007669"/>
    <property type="project" value="InterPro"/>
</dbReference>
<sequence length="401" mass="45046">FKSAQANGEYKDFYVWKRVSDVQGDHNYVVNADGDEYAYLAYERKNPVLNWTNPRVRENILEAAKGFLNLGVDGFHVAHVSQIMKQQQAFQGRAALSMLSEFIQNLRQYVSSNETLGGRELAVFSTLDDLVELHDLNSTEYSSSNLTYVIDNSASGINNESCLNEIPKCLYSTLYASLELFENSQLPHAWQFSSYHGSRLSTRFGQATANLLTLVQLSLPGAAEIYYGQELGLEDTADPANSYTGLMHWDDSVYAGFTAENEKPFFSTARNYKENNFAAQLKAYHSPLKTFKAVAKLRQRDDHFVLGETRMAPLVENVILFSRFQRVSNATAGGAYLIAANFGSSNVEVNGTLVMPDDRLNAMAEIVVTTSNVEQYSTRDRMELLHQKLLLQPKQGIILRF</sequence>
<dbReference type="PANTHER" id="PTHR10357">
    <property type="entry name" value="ALPHA-AMYLASE FAMILY MEMBER"/>
    <property type="match status" value="1"/>
</dbReference>
<accession>A0A183CW26</accession>
<dbReference type="SUPFAM" id="SSF51445">
    <property type="entry name" value="(Trans)glycosidases"/>
    <property type="match status" value="1"/>
</dbReference>
<reference evidence="4" key="1">
    <citation type="submission" date="2016-06" db="UniProtKB">
        <authorList>
            <consortium name="WormBaseParasite"/>
        </authorList>
    </citation>
    <scope>IDENTIFICATION</scope>
</reference>
<evidence type="ECO:0000313" key="3">
    <source>
        <dbReference type="Proteomes" id="UP000271098"/>
    </source>
</evidence>
<dbReference type="PANTHER" id="PTHR10357:SF179">
    <property type="entry name" value="NEUTRAL AND BASIC AMINO ACID TRANSPORT PROTEIN RBAT"/>
    <property type="match status" value="1"/>
</dbReference>
<dbReference type="InterPro" id="IPR013780">
    <property type="entry name" value="Glyco_hydro_b"/>
</dbReference>
<evidence type="ECO:0000259" key="1">
    <source>
        <dbReference type="Pfam" id="PF00128"/>
    </source>
</evidence>